<dbReference type="InterPro" id="IPR002058">
    <property type="entry name" value="PAP_assoc"/>
</dbReference>
<evidence type="ECO:0000259" key="9">
    <source>
        <dbReference type="Pfam" id="PF22600"/>
    </source>
</evidence>
<keyword evidence="5" id="KW-0460">Magnesium</keyword>
<dbReference type="SUPFAM" id="SSF81301">
    <property type="entry name" value="Nucleotidyltransferase"/>
    <property type="match status" value="1"/>
</dbReference>
<evidence type="ECO:0000256" key="2">
    <source>
        <dbReference type="ARBA" id="ARBA00001946"/>
    </source>
</evidence>
<reference evidence="10" key="2">
    <citation type="submission" date="2025-09" db="UniProtKB">
        <authorList>
            <consortium name="Ensembl"/>
        </authorList>
    </citation>
    <scope>IDENTIFICATION</scope>
</reference>
<accession>A0A669P530</accession>
<dbReference type="GO" id="GO:1990817">
    <property type="term" value="F:poly(A) RNA polymerase activity"/>
    <property type="evidence" value="ECO:0007669"/>
    <property type="project" value="TreeGrafter"/>
</dbReference>
<dbReference type="Gene3D" id="3.30.460.10">
    <property type="entry name" value="Beta Polymerase, domain 2"/>
    <property type="match status" value="1"/>
</dbReference>
<proteinExistence type="predicted"/>
<dbReference type="InterPro" id="IPR041252">
    <property type="entry name" value="RL"/>
</dbReference>
<keyword evidence="11" id="KW-1185">Reference proteome</keyword>
<evidence type="ECO:0000313" key="11">
    <source>
        <dbReference type="Proteomes" id="UP000472261"/>
    </source>
</evidence>
<dbReference type="PANTHER" id="PTHR12271:SF133">
    <property type="entry name" value="POLY(A) RNA POLYMERASE, MITOCHONDRIAL"/>
    <property type="match status" value="1"/>
</dbReference>
<feature type="region of interest" description="Disordered" evidence="6">
    <location>
        <begin position="65"/>
        <end position="86"/>
    </location>
</feature>
<keyword evidence="3" id="KW-0808">Transferase</keyword>
<dbReference type="PANTHER" id="PTHR12271">
    <property type="entry name" value="POLY A POLYMERASE CID PAP -RELATED"/>
    <property type="match status" value="1"/>
</dbReference>
<dbReference type="GO" id="GO:0005739">
    <property type="term" value="C:mitochondrion"/>
    <property type="evidence" value="ECO:0007669"/>
    <property type="project" value="TreeGrafter"/>
</dbReference>
<evidence type="ECO:0000256" key="1">
    <source>
        <dbReference type="ARBA" id="ARBA00001936"/>
    </source>
</evidence>
<dbReference type="SUPFAM" id="SSF81631">
    <property type="entry name" value="PAP/OAS1 substrate-binding domain"/>
    <property type="match status" value="1"/>
</dbReference>
<sequence>MAQRAGGRALCLLRGRLLPPGPAAARLGSSGPALQRAGGAEEAGEAPRSPRAVVSCLLSGGWGRGGDAPGEAAGRPRVAVSRPRGSACDLPARSAAWRAGPAAWPGRTACAEAGDAEVNSRKKTFTEVQTERLEQADRSVLIKCPSKLNEKKLLQYLSTHGKIDNYFFFENRGVHALIEFSEKSSVASLQAVTGIPRAAEHHVVPYKSRLFTFTLKNPGSQAAEERPVNLSPQFHIPVNELIPKLCCADSISSQMYILLNEYQLTEENIKLRYLACSLVRDFARAYFPDSTVKPFGSSVNTFGKLGCDVDMFLDFRDIQKHPTKMKKGPFEMEYQMKRLPSERLATQKILSIIGDCLDNFGPGYSSVQKILNARCPLVKFSHQPTGFQCDLSVSNSIAIKCSELLYIYGCLDPRVRALVFSLRCWARVHGLTNSVPGTWITNFSLTMMIMFFLQKRSPPIIPTLDQLKELADEKDKHVIGGYDCSFVSDLSKIKPTKNNETLDELLCDFFQYFGNFDFRKNSINLRKGKEVNKPESSPLYIWNPFEQDLNISKNVNQPQLEKFVAVARESAWILQKEDKTQQMINKEPWGLAAVLIPFGKSNPNAMKSRTKGIGSETIKSLLDSLKSVPSSRGKQTEALGCMIVEAPVA</sequence>
<organism evidence="10 11">
    <name type="scientific">Phasianus colchicus</name>
    <name type="common">Common pheasant</name>
    <dbReference type="NCBI Taxonomy" id="9054"/>
    <lineage>
        <taxon>Eukaryota</taxon>
        <taxon>Metazoa</taxon>
        <taxon>Chordata</taxon>
        <taxon>Craniata</taxon>
        <taxon>Vertebrata</taxon>
        <taxon>Euteleostomi</taxon>
        <taxon>Archelosauria</taxon>
        <taxon>Archosauria</taxon>
        <taxon>Dinosauria</taxon>
        <taxon>Saurischia</taxon>
        <taxon>Theropoda</taxon>
        <taxon>Coelurosauria</taxon>
        <taxon>Aves</taxon>
        <taxon>Neognathae</taxon>
        <taxon>Galloanserae</taxon>
        <taxon>Galliformes</taxon>
        <taxon>Phasianidae</taxon>
        <taxon>Phasianinae</taxon>
        <taxon>Phasianus</taxon>
    </lineage>
</organism>
<evidence type="ECO:0000313" key="10">
    <source>
        <dbReference type="Ensembl" id="ENSPCLP00000001283.1"/>
    </source>
</evidence>
<dbReference type="Pfam" id="PF03828">
    <property type="entry name" value="PAP_assoc"/>
    <property type="match status" value="1"/>
</dbReference>
<evidence type="ECO:0000256" key="6">
    <source>
        <dbReference type="SAM" id="MobiDB-lite"/>
    </source>
</evidence>
<dbReference type="Proteomes" id="UP000472261">
    <property type="component" value="Unplaced"/>
</dbReference>
<comment type="cofactor">
    <cofactor evidence="2">
        <name>Mg(2+)</name>
        <dbReference type="ChEBI" id="CHEBI:18420"/>
    </cofactor>
</comment>
<keyword evidence="4" id="KW-0479">Metal-binding</keyword>
<dbReference type="GO" id="GO:0031123">
    <property type="term" value="P:RNA 3'-end processing"/>
    <property type="evidence" value="ECO:0007669"/>
    <property type="project" value="TreeGrafter"/>
</dbReference>
<dbReference type="CDD" id="cd05402">
    <property type="entry name" value="NT_PAP_TUTase"/>
    <property type="match status" value="1"/>
</dbReference>
<dbReference type="Pfam" id="PF22600">
    <property type="entry name" value="MTPAP-like_central"/>
    <property type="match status" value="1"/>
</dbReference>
<feature type="compositionally biased region" description="Low complexity" evidence="6">
    <location>
        <begin position="23"/>
        <end position="40"/>
    </location>
</feature>
<dbReference type="AlphaFoldDB" id="A0A669P530"/>
<name>A0A669P530_PHACC</name>
<dbReference type="GO" id="GO:0046872">
    <property type="term" value="F:metal ion binding"/>
    <property type="evidence" value="ECO:0007669"/>
    <property type="project" value="UniProtKB-KW"/>
</dbReference>
<comment type="cofactor">
    <cofactor evidence="1">
        <name>Mn(2+)</name>
        <dbReference type="ChEBI" id="CHEBI:29035"/>
    </cofactor>
</comment>
<evidence type="ECO:0000256" key="3">
    <source>
        <dbReference type="ARBA" id="ARBA00022679"/>
    </source>
</evidence>
<dbReference type="OMA" id="LRFDNDM"/>
<feature type="domain" description="Poly(A) RNA polymerase mitochondrial-like central palm" evidence="9">
    <location>
        <begin position="251"/>
        <end position="409"/>
    </location>
</feature>
<protein>
    <submittedName>
        <fullName evidence="10">Mitochondrial poly(A) polymerase</fullName>
    </submittedName>
</protein>
<dbReference type="InterPro" id="IPR043519">
    <property type="entry name" value="NT_sf"/>
</dbReference>
<evidence type="ECO:0000256" key="4">
    <source>
        <dbReference type="ARBA" id="ARBA00022723"/>
    </source>
</evidence>
<feature type="region of interest" description="Disordered" evidence="6">
    <location>
        <begin position="23"/>
        <end position="49"/>
    </location>
</feature>
<dbReference type="InterPro" id="IPR054708">
    <property type="entry name" value="MTPAP-like_central"/>
</dbReference>
<evidence type="ECO:0000259" key="8">
    <source>
        <dbReference type="Pfam" id="PF17797"/>
    </source>
</evidence>
<evidence type="ECO:0000256" key="5">
    <source>
        <dbReference type="ARBA" id="ARBA00022842"/>
    </source>
</evidence>
<evidence type="ECO:0000259" key="7">
    <source>
        <dbReference type="Pfam" id="PF03828"/>
    </source>
</evidence>
<dbReference type="Gene3D" id="1.10.1410.10">
    <property type="match status" value="1"/>
</dbReference>
<dbReference type="Pfam" id="PF17797">
    <property type="entry name" value="RL"/>
    <property type="match status" value="1"/>
</dbReference>
<reference evidence="10" key="1">
    <citation type="submission" date="2025-08" db="UniProtKB">
        <authorList>
            <consortium name="Ensembl"/>
        </authorList>
    </citation>
    <scope>IDENTIFICATION</scope>
</reference>
<dbReference type="Ensembl" id="ENSPCLT00000001737.1">
    <property type="protein sequence ID" value="ENSPCLP00000001283.1"/>
    <property type="gene ID" value="ENSPCLG00000001075.1"/>
</dbReference>
<feature type="domain" description="RL" evidence="8">
    <location>
        <begin position="124"/>
        <end position="193"/>
    </location>
</feature>
<feature type="domain" description="PAP-associated" evidence="7">
    <location>
        <begin position="504"/>
        <end position="539"/>
    </location>
</feature>